<protein>
    <submittedName>
        <fullName evidence="3">Uncharacterized protein DUF5019</fullName>
    </submittedName>
</protein>
<name>A0A3D9FWE7_9FLAO</name>
<dbReference type="GO" id="GO:0019867">
    <property type="term" value="C:outer membrane"/>
    <property type="evidence" value="ECO:0007669"/>
    <property type="project" value="InterPro"/>
</dbReference>
<accession>A0A3D9FWE7</accession>
<dbReference type="CDD" id="cd12956">
    <property type="entry name" value="CBM_SusE-F_like"/>
    <property type="match status" value="1"/>
</dbReference>
<dbReference type="EMBL" id="QRDQ01000008">
    <property type="protein sequence ID" value="RED25109.1"/>
    <property type="molecule type" value="Genomic_DNA"/>
</dbReference>
<dbReference type="CDD" id="cd12967">
    <property type="entry name" value="CBM_SusE-F_like_u1"/>
    <property type="match status" value="1"/>
</dbReference>
<sequence length="361" mass="38978">MKKYINKLVALLALVIVATSCDSDAELTVLKSVSFPAAITSSASKIVLTEDAADDTATTISWSAVVFPIEAPVLYTVQFDLPANTTGNKAWLNAKVFEAGNDVLTKSFTIRDLNKIATDLGLQPNVEGKLAVRVVAAMDRNIYSDPIEITVTPYEKAVVFGEIYMPGDYQGWAIETAAALPAIEKGIFQGYMTAQGTALAFKLNTARTWAEFYGAGATNEDLVRMDDDNLFLPGAGSYQIKVNLNTLKWSATPYAWGVVGDGTPGGWDNSTPMTYDHVNKVWKVTVDLKVGALKFRLNNSWDINYGQKESTSGIAYLDNSGAYSIPEAGTYEVTFSINEATTVVGDKGTFPASATYTVTKK</sequence>
<gene>
    <name evidence="3" type="ORF">BD847_1852</name>
</gene>
<keyword evidence="4" id="KW-1185">Reference proteome</keyword>
<dbReference type="GO" id="GO:2001070">
    <property type="term" value="F:starch binding"/>
    <property type="evidence" value="ECO:0007669"/>
    <property type="project" value="InterPro"/>
</dbReference>
<comment type="caution">
    <text evidence="3">The sequence shown here is derived from an EMBL/GenBank/DDBJ whole genome shotgun (WGS) entry which is preliminary data.</text>
</comment>
<dbReference type="Proteomes" id="UP000257004">
    <property type="component" value="Unassembled WGS sequence"/>
</dbReference>
<dbReference type="InterPro" id="IPR025970">
    <property type="entry name" value="SusE"/>
</dbReference>
<feature type="domain" description="SusE outer membrane protein" evidence="2">
    <location>
        <begin position="30"/>
        <end position="134"/>
    </location>
</feature>
<feature type="signal peptide" evidence="1">
    <location>
        <begin position="1"/>
        <end position="25"/>
    </location>
</feature>
<dbReference type="RefSeq" id="WP_115887948.1">
    <property type="nucleotide sequence ID" value="NZ_QRDQ01000008.1"/>
</dbReference>
<organism evidence="3 4">
    <name type="scientific">Flavobacterium cutihirudinis</name>
    <dbReference type="NCBI Taxonomy" id="1265740"/>
    <lineage>
        <taxon>Bacteria</taxon>
        <taxon>Pseudomonadati</taxon>
        <taxon>Bacteroidota</taxon>
        <taxon>Flavobacteriia</taxon>
        <taxon>Flavobacteriales</taxon>
        <taxon>Flavobacteriaceae</taxon>
        <taxon>Flavobacterium</taxon>
    </lineage>
</organism>
<dbReference type="PROSITE" id="PS51257">
    <property type="entry name" value="PROKAR_LIPOPROTEIN"/>
    <property type="match status" value="1"/>
</dbReference>
<evidence type="ECO:0000313" key="3">
    <source>
        <dbReference type="EMBL" id="RED25109.1"/>
    </source>
</evidence>
<dbReference type="Gene3D" id="2.60.40.3620">
    <property type="match status" value="2"/>
</dbReference>
<evidence type="ECO:0000313" key="4">
    <source>
        <dbReference type="Proteomes" id="UP000257004"/>
    </source>
</evidence>
<feature type="chain" id="PRO_5017610704" evidence="1">
    <location>
        <begin position="26"/>
        <end position="361"/>
    </location>
</feature>
<evidence type="ECO:0000259" key="2">
    <source>
        <dbReference type="Pfam" id="PF14292"/>
    </source>
</evidence>
<reference evidence="3 4" key="1">
    <citation type="submission" date="2018-07" db="EMBL/GenBank/DDBJ databases">
        <title>Genomic Encyclopedia of Archaeal and Bacterial Type Strains, Phase II (KMG-II): from individual species to whole genera.</title>
        <authorList>
            <person name="Goeker M."/>
        </authorList>
    </citation>
    <scope>NUCLEOTIDE SEQUENCE [LARGE SCALE GENOMIC DNA]</scope>
    <source>
        <strain evidence="3 4">DSM 25795</strain>
    </source>
</reference>
<dbReference type="OrthoDB" id="975117at2"/>
<dbReference type="AlphaFoldDB" id="A0A3D9FWE7"/>
<dbReference type="Pfam" id="PF14292">
    <property type="entry name" value="SusE"/>
    <property type="match status" value="1"/>
</dbReference>
<keyword evidence="1" id="KW-0732">Signal</keyword>
<proteinExistence type="predicted"/>
<evidence type="ECO:0000256" key="1">
    <source>
        <dbReference type="SAM" id="SignalP"/>
    </source>
</evidence>